<evidence type="ECO:0000313" key="7">
    <source>
        <dbReference type="EMBL" id="POY71730.1"/>
    </source>
</evidence>
<evidence type="ECO:0000259" key="6">
    <source>
        <dbReference type="PROSITE" id="PS50913"/>
    </source>
</evidence>
<feature type="region of interest" description="Disordered" evidence="5">
    <location>
        <begin position="445"/>
        <end position="482"/>
    </location>
</feature>
<feature type="compositionally biased region" description="Polar residues" evidence="5">
    <location>
        <begin position="539"/>
        <end position="558"/>
    </location>
</feature>
<keyword evidence="2" id="KW-0333">Golgi apparatus</keyword>
<sequence length="577" mass="63761">MSEPHNVPLPASRGSLDSVRGHESHQSVTGASLRSGQLAEPLQIVDEGENGDGDDAWFPDSADQEQPTEEEEELPAEDAAPRDGDEADEREHVDASGDGPDPPPPVDDAAPYDGDADDRMRALEDELERTRADRDAWEEQYQALLAKLTTMRNTVGDKLRQDADELDRREQEIADLRAGNDDLSQTVETLKSELIQSHADAETLHTDLEKLRTRVLDSERASTDEAQQREIALRETQEDLERVRIERDEWEGEAMRERVRREELASRQGQLEMELAQAKADRETLREERDREMESAANLNAVLEEFQANKDRELQGLLGDLQDQLRNTQQALATYRKRSEEAESRLHGAHDDSQRVLDLAKEVKEKNLLIGKLRHEAVILNEHLIEAMRRLKRDSGENSVDRRLVSNVLITFITTPRGDSKRFEMLQLIASILSWTDDQREKVGLQRSSGNLSSSSVISSGRSGARGHARSGKTKAIEEEGVENESFSNLWIEFLLKEAGQGNGTAGPGGALPGTGPTSPPLSENGNRLDMPTLGSPPLSATTTRRPSLTSLFSSNGGASSVPTSSAPPSIKEEGAS</sequence>
<keyword evidence="8" id="KW-1185">Reference proteome</keyword>
<feature type="compositionally biased region" description="Low complexity" evidence="5">
    <location>
        <begin position="447"/>
        <end position="463"/>
    </location>
</feature>
<dbReference type="InterPro" id="IPR000237">
    <property type="entry name" value="GRIP_dom"/>
</dbReference>
<name>A0A2S5B4M6_9BASI</name>
<feature type="compositionally biased region" description="Basic and acidic residues" evidence="5">
    <location>
        <begin position="117"/>
        <end position="131"/>
    </location>
</feature>
<evidence type="ECO:0000256" key="2">
    <source>
        <dbReference type="ARBA" id="ARBA00023034"/>
    </source>
</evidence>
<dbReference type="Pfam" id="PF10375">
    <property type="entry name" value="GRAB"/>
    <property type="match status" value="1"/>
</dbReference>
<dbReference type="PROSITE" id="PS50913">
    <property type="entry name" value="GRIP"/>
    <property type="match status" value="1"/>
</dbReference>
<dbReference type="GO" id="GO:0006888">
    <property type="term" value="P:endoplasmic reticulum to Golgi vesicle-mediated transport"/>
    <property type="evidence" value="ECO:0007669"/>
    <property type="project" value="TreeGrafter"/>
</dbReference>
<feature type="region of interest" description="Disordered" evidence="5">
    <location>
        <begin position="502"/>
        <end position="577"/>
    </location>
</feature>
<feature type="compositionally biased region" description="Acidic residues" evidence="5">
    <location>
        <begin position="46"/>
        <end position="76"/>
    </location>
</feature>
<feature type="region of interest" description="Disordered" evidence="5">
    <location>
        <begin position="1"/>
        <end position="131"/>
    </location>
</feature>
<protein>
    <recommendedName>
        <fullName evidence="6">GRIP domain-containing protein</fullName>
    </recommendedName>
</protein>
<evidence type="ECO:0000256" key="5">
    <source>
        <dbReference type="SAM" id="MobiDB-lite"/>
    </source>
</evidence>
<comment type="subcellular location">
    <subcellularLocation>
        <location evidence="1">Golgi apparatus</location>
    </subcellularLocation>
</comment>
<evidence type="ECO:0000256" key="3">
    <source>
        <dbReference type="ARBA" id="ARBA00023054"/>
    </source>
</evidence>
<dbReference type="Proteomes" id="UP000237144">
    <property type="component" value="Unassembled WGS sequence"/>
</dbReference>
<dbReference type="AlphaFoldDB" id="A0A2S5B4M6"/>
<dbReference type="EMBL" id="PJQD01000072">
    <property type="protein sequence ID" value="POY71730.1"/>
    <property type="molecule type" value="Genomic_DNA"/>
</dbReference>
<accession>A0A2S5B4M6</accession>
<gene>
    <name evidence="7" type="ORF">BMF94_5091</name>
</gene>
<dbReference type="OrthoDB" id="425925at2759"/>
<feature type="compositionally biased region" description="Gly residues" evidence="5">
    <location>
        <begin position="502"/>
        <end position="513"/>
    </location>
</feature>
<proteinExistence type="predicted"/>
<feature type="compositionally biased region" description="Basic and acidic residues" evidence="5">
    <location>
        <begin position="79"/>
        <end position="95"/>
    </location>
</feature>
<dbReference type="PANTHER" id="PTHR18921">
    <property type="entry name" value="MYOSIN HEAVY CHAIN - RELATED"/>
    <property type="match status" value="1"/>
</dbReference>
<reference evidence="7 8" key="1">
    <citation type="journal article" date="2018" name="Front. Microbiol.">
        <title>Prospects for Fungal Bioremediation of Acidic Radioactive Waste Sites: Characterization and Genome Sequence of Rhodotorula taiwanensis MD1149.</title>
        <authorList>
            <person name="Tkavc R."/>
            <person name="Matrosova V.Y."/>
            <person name="Grichenko O.E."/>
            <person name="Gostincar C."/>
            <person name="Volpe R.P."/>
            <person name="Klimenkova P."/>
            <person name="Gaidamakova E.K."/>
            <person name="Zhou C.E."/>
            <person name="Stewart B.J."/>
            <person name="Lyman M.G."/>
            <person name="Malfatti S.A."/>
            <person name="Rubinfeld B."/>
            <person name="Courtot M."/>
            <person name="Singh J."/>
            <person name="Dalgard C.L."/>
            <person name="Hamilton T."/>
            <person name="Frey K.G."/>
            <person name="Gunde-Cimerman N."/>
            <person name="Dugan L."/>
            <person name="Daly M.J."/>
        </authorList>
    </citation>
    <scope>NUCLEOTIDE SEQUENCE [LARGE SCALE GENOMIC DNA]</scope>
    <source>
        <strain evidence="7 8">MD1149</strain>
    </source>
</reference>
<evidence type="ECO:0000313" key="8">
    <source>
        <dbReference type="Proteomes" id="UP000237144"/>
    </source>
</evidence>
<comment type="caution">
    <text evidence="7">The sequence shown here is derived from an EMBL/GenBank/DDBJ whole genome shotgun (WGS) entry which is preliminary data.</text>
</comment>
<dbReference type="GO" id="GO:0005794">
    <property type="term" value="C:Golgi apparatus"/>
    <property type="evidence" value="ECO:0007669"/>
    <property type="project" value="UniProtKB-SubCell"/>
</dbReference>
<evidence type="ECO:0000256" key="4">
    <source>
        <dbReference type="SAM" id="Coils"/>
    </source>
</evidence>
<dbReference type="PANTHER" id="PTHR18921:SF2">
    <property type="entry name" value="THYROID RECEPTOR-INTERACTING PROTEIN 11"/>
    <property type="match status" value="1"/>
</dbReference>
<dbReference type="InterPro" id="IPR019459">
    <property type="entry name" value="GRAB"/>
</dbReference>
<evidence type="ECO:0000256" key="1">
    <source>
        <dbReference type="ARBA" id="ARBA00004555"/>
    </source>
</evidence>
<feature type="coiled-coil region" evidence="4">
    <location>
        <begin position="226"/>
        <end position="345"/>
    </location>
</feature>
<feature type="compositionally biased region" description="Low complexity" evidence="5">
    <location>
        <begin position="559"/>
        <end position="570"/>
    </location>
</feature>
<keyword evidence="3 4" id="KW-0175">Coiled coil</keyword>
<organism evidence="7 8">
    <name type="scientific">Rhodotorula taiwanensis</name>
    <dbReference type="NCBI Taxonomy" id="741276"/>
    <lineage>
        <taxon>Eukaryota</taxon>
        <taxon>Fungi</taxon>
        <taxon>Dikarya</taxon>
        <taxon>Basidiomycota</taxon>
        <taxon>Pucciniomycotina</taxon>
        <taxon>Microbotryomycetes</taxon>
        <taxon>Sporidiobolales</taxon>
        <taxon>Sporidiobolaceae</taxon>
        <taxon>Rhodotorula</taxon>
    </lineage>
</organism>
<dbReference type="STRING" id="741276.A0A2S5B4M6"/>
<feature type="compositionally biased region" description="Polar residues" evidence="5">
    <location>
        <begin position="26"/>
        <end position="35"/>
    </location>
</feature>
<dbReference type="GO" id="GO:0031267">
    <property type="term" value="F:small GTPase binding"/>
    <property type="evidence" value="ECO:0007669"/>
    <property type="project" value="TreeGrafter"/>
</dbReference>
<feature type="domain" description="GRIP" evidence="6">
    <location>
        <begin position="395"/>
        <end position="446"/>
    </location>
</feature>
<dbReference type="GO" id="GO:0007030">
    <property type="term" value="P:Golgi organization"/>
    <property type="evidence" value="ECO:0007669"/>
    <property type="project" value="TreeGrafter"/>
</dbReference>